<reference evidence="1 2" key="1">
    <citation type="journal article" date="2020" name="Front. Microbiol.">
        <title>Single-cell genomics of novel Actinobacteria with the Wood-Ljungdahl pathway discovered in a serpentinizing system.</title>
        <authorList>
            <person name="Merino N."/>
            <person name="Kawai M."/>
            <person name="Boyd E.S."/>
            <person name="Colman D.R."/>
            <person name="McGlynn S.E."/>
            <person name="Nealson K.H."/>
            <person name="Kurokawa K."/>
            <person name="Hongoh Y."/>
        </authorList>
    </citation>
    <scope>NUCLEOTIDE SEQUENCE [LARGE SCALE GENOMIC DNA]</scope>
    <source>
        <strain evidence="1 2">S44</strain>
    </source>
</reference>
<comment type="caution">
    <text evidence="1">The sequence shown here is derived from an EMBL/GenBank/DDBJ whole genome shotgun (WGS) entry which is preliminary data.</text>
</comment>
<name>A0A6V8PYK5_9ACTN</name>
<dbReference type="EMBL" id="BLSC01000067">
    <property type="protein sequence ID" value="GFP37280.1"/>
    <property type="molecule type" value="Genomic_DNA"/>
</dbReference>
<sequence length="62" mass="6645">MEGGGGRGVDRSGGLGVCDHGEEVVGGRWGSWECLTYLHARIPRVDCSEHGVLQVKVPWAEP</sequence>
<dbReference type="AlphaFoldDB" id="A0A6V8PYK5"/>
<evidence type="ECO:0000313" key="2">
    <source>
        <dbReference type="Proteomes" id="UP000561271"/>
    </source>
</evidence>
<organism evidence="1 2">
    <name type="scientific">Candidatus Hakubella thermalkaliphila</name>
    <dbReference type="NCBI Taxonomy" id="2754717"/>
    <lineage>
        <taxon>Bacteria</taxon>
        <taxon>Bacillati</taxon>
        <taxon>Actinomycetota</taxon>
        <taxon>Actinomycetota incertae sedis</taxon>
        <taxon>Candidatus Hakubellales</taxon>
        <taxon>Candidatus Hakubellaceae</taxon>
        <taxon>Candidatus Hakubella</taxon>
    </lineage>
</organism>
<evidence type="ECO:0000313" key="1">
    <source>
        <dbReference type="EMBL" id="GFP37280.1"/>
    </source>
</evidence>
<protein>
    <submittedName>
        <fullName evidence="1">Uncharacterized protein</fullName>
    </submittedName>
</protein>
<proteinExistence type="predicted"/>
<feature type="non-terminal residue" evidence="1">
    <location>
        <position position="62"/>
    </location>
</feature>
<accession>A0A6V8PYK5</accession>
<dbReference type="Proteomes" id="UP000561271">
    <property type="component" value="Unassembled WGS sequence"/>
</dbReference>
<gene>
    <name evidence="1" type="ORF">HKBW3S44_00960</name>
</gene>